<evidence type="ECO:0000313" key="2">
    <source>
        <dbReference type="Proteomes" id="UP000427769"/>
    </source>
</evidence>
<keyword evidence="2" id="KW-1185">Reference proteome</keyword>
<dbReference type="KEGG" id="dwd:DSCW_17690"/>
<proteinExistence type="predicted"/>
<dbReference type="EMBL" id="AP021875">
    <property type="protein sequence ID" value="BBO74352.1"/>
    <property type="molecule type" value="Genomic_DNA"/>
</dbReference>
<reference evidence="1 2" key="1">
    <citation type="submission" date="2019-11" db="EMBL/GenBank/DDBJ databases">
        <title>Comparative genomics of hydrocarbon-degrading Desulfosarcina strains.</title>
        <authorList>
            <person name="Watanabe M."/>
            <person name="Kojima H."/>
            <person name="Fukui M."/>
        </authorList>
    </citation>
    <scope>NUCLEOTIDE SEQUENCE [LARGE SCALE GENOMIC DNA]</scope>
    <source>
        <strain evidence="1 2">PP31</strain>
    </source>
</reference>
<organism evidence="1 2">
    <name type="scientific">Desulfosarcina widdelii</name>
    <dbReference type="NCBI Taxonomy" id="947919"/>
    <lineage>
        <taxon>Bacteria</taxon>
        <taxon>Pseudomonadati</taxon>
        <taxon>Thermodesulfobacteriota</taxon>
        <taxon>Desulfobacteria</taxon>
        <taxon>Desulfobacterales</taxon>
        <taxon>Desulfosarcinaceae</taxon>
        <taxon>Desulfosarcina</taxon>
    </lineage>
</organism>
<dbReference type="RefSeq" id="WP_155303393.1">
    <property type="nucleotide sequence ID" value="NZ_AP021875.1"/>
</dbReference>
<protein>
    <submittedName>
        <fullName evidence="1">Uncharacterized protein</fullName>
    </submittedName>
</protein>
<evidence type="ECO:0000313" key="1">
    <source>
        <dbReference type="EMBL" id="BBO74352.1"/>
    </source>
</evidence>
<gene>
    <name evidence="1" type="ORF">DSCW_17690</name>
</gene>
<sequence>MHKINSLILVLIITVITPSFAEQIEIEIGEMIDRVIAGEDFSGKDIILTGIVLAGGGTDSGLINLGTKKIYNSGSYDNFASIYETEMLLREGSKAKILVHIESSELHRINSKDFVIIETLYKKCIKCTKISQ</sequence>
<accession>A0A5K7YX54</accession>
<dbReference type="AlphaFoldDB" id="A0A5K7YX54"/>
<name>A0A5K7YX54_9BACT</name>
<dbReference type="Proteomes" id="UP000427769">
    <property type="component" value="Chromosome"/>
</dbReference>